<keyword evidence="8" id="KW-1185">Reference proteome</keyword>
<feature type="transmembrane region" description="Helical" evidence="5">
    <location>
        <begin position="375"/>
        <end position="403"/>
    </location>
</feature>
<name>A0ABD4TC38_9EURY</name>
<evidence type="ECO:0000313" key="7">
    <source>
        <dbReference type="EMBL" id="MCM2465028.1"/>
    </source>
</evidence>
<reference evidence="7 8" key="1">
    <citation type="submission" date="2018-05" db="EMBL/GenBank/DDBJ databases">
        <title>Isolation and characterization of genus Methanoculleus species and their viruses from deep sea marine sediment offshore southwestern Taiwan.</title>
        <authorList>
            <person name="Wei W.-H."/>
            <person name="Chen W.-C."/>
            <person name="Lai M.-C."/>
            <person name="Chen S.-C."/>
        </authorList>
    </citation>
    <scope>NUCLEOTIDE SEQUENCE [LARGE SCALE GENOMIC DNA]</scope>
    <source>
        <strain evidence="7 8">CWC-02</strain>
    </source>
</reference>
<evidence type="ECO:0000256" key="5">
    <source>
        <dbReference type="SAM" id="Phobius"/>
    </source>
</evidence>
<keyword evidence="2 5" id="KW-0812">Transmembrane</keyword>
<evidence type="ECO:0000313" key="8">
    <source>
        <dbReference type="Proteomes" id="UP001523230"/>
    </source>
</evidence>
<protein>
    <submittedName>
        <fullName evidence="7">SulP family inorganic anion transporter</fullName>
    </submittedName>
</protein>
<dbReference type="Gene3D" id="3.30.750.24">
    <property type="entry name" value="STAS domain"/>
    <property type="match status" value="1"/>
</dbReference>
<dbReference type="GO" id="GO:0016020">
    <property type="term" value="C:membrane"/>
    <property type="evidence" value="ECO:0007669"/>
    <property type="project" value="UniProtKB-SubCell"/>
</dbReference>
<dbReference type="Pfam" id="PF00916">
    <property type="entry name" value="Sulfate_transp"/>
    <property type="match status" value="1"/>
</dbReference>
<comment type="caution">
    <text evidence="7">The sequence shown here is derived from an EMBL/GenBank/DDBJ whole genome shotgun (WGS) entry which is preliminary data.</text>
</comment>
<keyword evidence="4 5" id="KW-0472">Membrane</keyword>
<comment type="subcellular location">
    <subcellularLocation>
        <location evidence="1">Membrane</location>
        <topology evidence="1">Multi-pass membrane protein</topology>
    </subcellularLocation>
</comment>
<dbReference type="PANTHER" id="PTHR11814">
    <property type="entry name" value="SULFATE TRANSPORTER"/>
    <property type="match status" value="1"/>
</dbReference>
<dbReference type="RefSeq" id="WP_250986281.1">
    <property type="nucleotide sequence ID" value="NZ_QFDM01000001.1"/>
</dbReference>
<feature type="transmembrane region" description="Helical" evidence="5">
    <location>
        <begin position="167"/>
        <end position="185"/>
    </location>
</feature>
<keyword evidence="3 5" id="KW-1133">Transmembrane helix</keyword>
<dbReference type="InterPro" id="IPR002645">
    <property type="entry name" value="STAS_dom"/>
</dbReference>
<dbReference type="InterPro" id="IPR036513">
    <property type="entry name" value="STAS_dom_sf"/>
</dbReference>
<dbReference type="Proteomes" id="UP001523230">
    <property type="component" value="Unassembled WGS sequence"/>
</dbReference>
<feature type="transmembrane region" description="Helical" evidence="5">
    <location>
        <begin position="42"/>
        <end position="59"/>
    </location>
</feature>
<evidence type="ECO:0000256" key="2">
    <source>
        <dbReference type="ARBA" id="ARBA00022692"/>
    </source>
</evidence>
<dbReference type="PROSITE" id="PS50801">
    <property type="entry name" value="STAS"/>
    <property type="match status" value="1"/>
</dbReference>
<gene>
    <name evidence="7" type="ORF">DIC75_01635</name>
</gene>
<dbReference type="InterPro" id="IPR011547">
    <property type="entry name" value="SLC26A/SulP_dom"/>
</dbReference>
<evidence type="ECO:0000256" key="4">
    <source>
        <dbReference type="ARBA" id="ARBA00023136"/>
    </source>
</evidence>
<dbReference type="EMBL" id="QFDM01000001">
    <property type="protein sequence ID" value="MCM2465028.1"/>
    <property type="molecule type" value="Genomic_DNA"/>
</dbReference>
<feature type="transmembrane region" description="Helical" evidence="5">
    <location>
        <begin position="194"/>
        <end position="216"/>
    </location>
</feature>
<sequence length="553" mass="57294">MPAGETNWRRSLPADLVAGATTALVGIPQAMGFALVAGINPIYGLYTVTFSTAIGALLTGSSYLKVMLSNVLAVSIYSVLAPVPEADVPATLFVLTLLIGLFQLGFGLVKAGSLTRFVSNAVLTGFVTGAALLIVLGQLGNLTGYELPREAIRILAVPDLILHAGEIQPQAIAVGLLTIALVLVFRRVPHLSSVALVLPIVIAALLVGAVFPEIALVGDVAAIPDGLPLPVIPDLALAPGLLVPALALAIIGLVMTVGITETTPEPDGTIADVNRDFSGQGITNILCSFLQCAPAGGSLSATALNVAAGAETRMANLISGALVGLVVAIAGPLAELIPLPALAGILILIGIELMNRPHEIACICRYSRSGRWAMVATFVSTQVLPLQYSIYVGVLLSLAIYLVTSTREATVVRLVPAGGGMFREEPAPNRLPGGRLTILSVSGNVYFATLRAIERSLPSPEGAEGAVVVLALRGRVEAGTGLFRMLERYARQVEAGGNRLILAEVDPRLLSGLEGTGAAAAIGHRNIFFATPIVGESLMEAIRAAEPLVREKE</sequence>
<proteinExistence type="predicted"/>
<organism evidence="7 8">
    <name type="scientific">Methanoculleus oceani</name>
    <dbReference type="NCBI Taxonomy" id="2184756"/>
    <lineage>
        <taxon>Archaea</taxon>
        <taxon>Methanobacteriati</taxon>
        <taxon>Methanobacteriota</taxon>
        <taxon>Stenosarchaea group</taxon>
        <taxon>Methanomicrobia</taxon>
        <taxon>Methanomicrobiales</taxon>
        <taxon>Methanomicrobiaceae</taxon>
        <taxon>Methanoculleus</taxon>
    </lineage>
</organism>
<dbReference type="InterPro" id="IPR001902">
    <property type="entry name" value="SLC26A/SulP_fam"/>
</dbReference>
<feature type="transmembrane region" description="Helical" evidence="5">
    <location>
        <begin position="121"/>
        <end position="140"/>
    </location>
</feature>
<evidence type="ECO:0000256" key="3">
    <source>
        <dbReference type="ARBA" id="ARBA00022989"/>
    </source>
</evidence>
<feature type="transmembrane region" description="Helical" evidence="5">
    <location>
        <begin position="236"/>
        <end position="259"/>
    </location>
</feature>
<feature type="transmembrane region" description="Helical" evidence="5">
    <location>
        <begin position="12"/>
        <end position="36"/>
    </location>
</feature>
<feature type="domain" description="STAS" evidence="6">
    <location>
        <begin position="436"/>
        <end position="545"/>
    </location>
</feature>
<evidence type="ECO:0000259" key="6">
    <source>
        <dbReference type="PROSITE" id="PS50801"/>
    </source>
</evidence>
<accession>A0ABD4TC38</accession>
<evidence type="ECO:0000256" key="1">
    <source>
        <dbReference type="ARBA" id="ARBA00004141"/>
    </source>
</evidence>
<feature type="transmembrane region" description="Helical" evidence="5">
    <location>
        <begin position="314"/>
        <end position="331"/>
    </location>
</feature>
<dbReference type="AlphaFoldDB" id="A0ABD4TC38"/>
<feature type="transmembrane region" description="Helical" evidence="5">
    <location>
        <begin position="90"/>
        <end position="109"/>
    </location>
</feature>